<proteinExistence type="predicted"/>
<evidence type="ECO:0000313" key="1">
    <source>
        <dbReference type="EMBL" id="PTM80553.1"/>
    </source>
</evidence>
<evidence type="ECO:0000313" key="2">
    <source>
        <dbReference type="Proteomes" id="UP000240800"/>
    </source>
</evidence>
<comment type="caution">
    <text evidence="1">The sequence shown here is derived from an EMBL/GenBank/DDBJ whole genome shotgun (WGS) entry which is preliminary data.</text>
</comment>
<dbReference type="Proteomes" id="UP000240800">
    <property type="component" value="Unassembled WGS sequence"/>
</dbReference>
<reference evidence="1 2" key="1">
    <citation type="submission" date="2018-04" db="EMBL/GenBank/DDBJ databases">
        <title>Genomic Encyclopedia of Type Strains, Phase III (KMG-III): the genomes of soil and plant-associated and newly described type strains.</title>
        <authorList>
            <person name="Whitman W."/>
        </authorList>
    </citation>
    <scope>NUCLEOTIDE SEQUENCE [LARGE SCALE GENOMIC DNA]</scope>
    <source>
        <strain evidence="1 2">JA192</strain>
    </source>
</reference>
<accession>A0ABX5JEJ7</accession>
<sequence length="104" mass="11654">MHKADAANPADELAEVRAAIARLRLREARLCATILAGPDSGLEGRHFRAEVAERRFRLFDAARLPETVLADPRYWSESVTQEVRCLPAAVTAAPSRPRRLWIVH</sequence>
<dbReference type="RefSeq" id="WP_069332421.1">
    <property type="nucleotide sequence ID" value="NZ_MABH01000154.1"/>
</dbReference>
<keyword evidence="2" id="KW-1185">Reference proteome</keyword>
<name>A0ABX5JEJ7_9RHOB</name>
<dbReference type="EMBL" id="PZZW01000002">
    <property type="protein sequence ID" value="PTM80553.1"/>
    <property type="molecule type" value="Genomic_DNA"/>
</dbReference>
<organism evidence="1 2">
    <name type="scientific">Cereibacter johrii</name>
    <dbReference type="NCBI Taxonomy" id="445629"/>
    <lineage>
        <taxon>Bacteria</taxon>
        <taxon>Pseudomonadati</taxon>
        <taxon>Pseudomonadota</taxon>
        <taxon>Alphaproteobacteria</taxon>
        <taxon>Rhodobacterales</taxon>
        <taxon>Paracoccaceae</taxon>
        <taxon>Cereibacter</taxon>
    </lineage>
</organism>
<protein>
    <submittedName>
        <fullName evidence="1">Uncharacterized protein</fullName>
    </submittedName>
</protein>
<gene>
    <name evidence="1" type="ORF">C8J29_102635</name>
</gene>